<feature type="compositionally biased region" description="Low complexity" evidence="1">
    <location>
        <begin position="32"/>
        <end position="42"/>
    </location>
</feature>
<dbReference type="SUPFAM" id="SSF158682">
    <property type="entry name" value="TerB-like"/>
    <property type="match status" value="1"/>
</dbReference>
<evidence type="ECO:0000313" key="6">
    <source>
        <dbReference type="Proteomes" id="UP000295560"/>
    </source>
</evidence>
<dbReference type="Pfam" id="PF13208">
    <property type="entry name" value="TerB_N"/>
    <property type="match status" value="1"/>
</dbReference>
<name>A0A4R1HLC8_PSEEN</name>
<protein>
    <submittedName>
        <fullName evidence="5">Putative tellurite resistance protein B-like protein</fullName>
    </submittedName>
</protein>
<reference evidence="5 6" key="1">
    <citation type="submission" date="2019-03" db="EMBL/GenBank/DDBJ databases">
        <title>Sequencing the genomes of 1000 actinobacteria strains.</title>
        <authorList>
            <person name="Klenk H.-P."/>
        </authorList>
    </citation>
    <scope>NUCLEOTIDE SEQUENCE [LARGE SCALE GENOMIC DNA]</scope>
    <source>
        <strain evidence="5 6">DSM 44969</strain>
    </source>
</reference>
<feature type="compositionally biased region" description="Acidic residues" evidence="1">
    <location>
        <begin position="637"/>
        <end position="653"/>
    </location>
</feature>
<dbReference type="Proteomes" id="UP000295560">
    <property type="component" value="Unassembled WGS sequence"/>
</dbReference>
<dbReference type="AlphaFoldDB" id="A0A4R1HLC8"/>
<evidence type="ECO:0000259" key="2">
    <source>
        <dbReference type="Pfam" id="PF05099"/>
    </source>
</evidence>
<dbReference type="InterPro" id="IPR025266">
    <property type="entry name" value="TerB_N"/>
</dbReference>
<dbReference type="InterPro" id="IPR007791">
    <property type="entry name" value="DjlA_N"/>
</dbReference>
<feature type="domain" description="Co-chaperone DjlA N-terminal" evidence="2">
    <location>
        <begin position="457"/>
        <end position="564"/>
    </location>
</feature>
<organism evidence="5 6">
    <name type="scientific">Pseudonocardia endophytica</name>
    <dbReference type="NCBI Taxonomy" id="401976"/>
    <lineage>
        <taxon>Bacteria</taxon>
        <taxon>Bacillati</taxon>
        <taxon>Actinomycetota</taxon>
        <taxon>Actinomycetes</taxon>
        <taxon>Pseudonocardiales</taxon>
        <taxon>Pseudonocardiaceae</taxon>
        <taxon>Pseudonocardia</taxon>
    </lineage>
</organism>
<feature type="region of interest" description="Disordered" evidence="1">
    <location>
        <begin position="637"/>
        <end position="664"/>
    </location>
</feature>
<dbReference type="InterPro" id="IPR028932">
    <property type="entry name" value="TerB-C"/>
</dbReference>
<feature type="domain" description="TerB N-terminal" evidence="3">
    <location>
        <begin position="46"/>
        <end position="251"/>
    </location>
</feature>
<keyword evidence="6" id="KW-1185">Reference proteome</keyword>
<evidence type="ECO:0000256" key="1">
    <source>
        <dbReference type="SAM" id="MobiDB-lite"/>
    </source>
</evidence>
<evidence type="ECO:0000259" key="4">
    <source>
        <dbReference type="Pfam" id="PF15615"/>
    </source>
</evidence>
<dbReference type="Gene3D" id="1.10.3680.10">
    <property type="entry name" value="TerB-like"/>
    <property type="match status" value="1"/>
</dbReference>
<sequence length="741" mass="79273">MRPAGLVRRCSALGFLDRFRLDEPPPRPAPSAGPTRSAAPTSVWIPPGSPVDVLDYRLPDGMVFVGQRLRTQSGATEPSLIDPALPVDRARPDWEGDDLFYWPSYDSITPASRAAYLTWLATGRRHPGVPLGYVFLFFYGLERRVLVDVMGGRPDARAELGAIDQEVRGLLDVYGGGNALDRYAADFLDTVALLRDGPDETAPAYADGDPWRVPHALRLGLARFAAEGRPLPAEWALSWSWFHPAVYARTPQTRCPAEFAELFAVRYRQRHGDGLQLPLDRPALRLRYSPASSGLLGTDVELQGVPDLLEEPGATRDLKALVDDVTTELEAYSRHLGRHPEQAGTLTAAALLPVELAGSTGAAAPFLSWARTALGTDASVVVDGDELIGFWPTTQSSRMTKKEVVTCAQLLERHGIGIEPDIRLGGPALASGPVVLFDAGDDPPRSAGPEYLAATTLLQLAVAVSGADGTVDSSEQVVLLDHLGTALSLTPGEVERLIAHLHWLTATGSKLTGLTKRLRGLPDDRRRSMADVLVAVAAADGVISPEEVATLTRIYKLLGLDPDAVYSRLHSQAAAVTGAATSTERHGRRRHSRPGTTVTTERPDPAPAGVVELDPAVLAASAAGTAAVSTLLSEVFADDSGQEDPERDGETTDPDQPTDPADGAAVVPGLDHDHGRLHLAVVARPSWSRAEFTELAERHGLLPDGALGVLNDHAVEICGEPLLEDEGDLVLNDYAVQEIPR</sequence>
<feature type="domain" description="TerB-C" evidence="4">
    <location>
        <begin position="605"/>
        <end position="732"/>
    </location>
</feature>
<evidence type="ECO:0000259" key="3">
    <source>
        <dbReference type="Pfam" id="PF13208"/>
    </source>
</evidence>
<accession>A0A4R1HLC8</accession>
<gene>
    <name evidence="5" type="ORF">EV378_6787</name>
</gene>
<dbReference type="InterPro" id="IPR029024">
    <property type="entry name" value="TerB-like"/>
</dbReference>
<evidence type="ECO:0000313" key="5">
    <source>
        <dbReference type="EMBL" id="TCK22778.1"/>
    </source>
</evidence>
<proteinExistence type="predicted"/>
<feature type="region of interest" description="Disordered" evidence="1">
    <location>
        <begin position="576"/>
        <end position="609"/>
    </location>
</feature>
<feature type="compositionally biased region" description="Low complexity" evidence="1">
    <location>
        <begin position="654"/>
        <end position="664"/>
    </location>
</feature>
<dbReference type="Pfam" id="PF15615">
    <property type="entry name" value="TerB_C"/>
    <property type="match status" value="1"/>
</dbReference>
<comment type="caution">
    <text evidence="5">The sequence shown here is derived from an EMBL/GenBank/DDBJ whole genome shotgun (WGS) entry which is preliminary data.</text>
</comment>
<feature type="region of interest" description="Disordered" evidence="1">
    <location>
        <begin position="21"/>
        <end position="43"/>
    </location>
</feature>
<dbReference type="EMBL" id="SMFZ01000002">
    <property type="protein sequence ID" value="TCK22778.1"/>
    <property type="molecule type" value="Genomic_DNA"/>
</dbReference>
<dbReference type="CDD" id="cd07176">
    <property type="entry name" value="terB"/>
    <property type="match status" value="1"/>
</dbReference>
<dbReference type="Pfam" id="PF05099">
    <property type="entry name" value="TerB"/>
    <property type="match status" value="1"/>
</dbReference>